<keyword evidence="1" id="KW-0732">Signal</keyword>
<accession>A0ABM8W440</accession>
<organism evidence="2 3">
    <name type="scientific">Gigaspora margarita</name>
    <dbReference type="NCBI Taxonomy" id="4874"/>
    <lineage>
        <taxon>Eukaryota</taxon>
        <taxon>Fungi</taxon>
        <taxon>Fungi incertae sedis</taxon>
        <taxon>Mucoromycota</taxon>
        <taxon>Glomeromycotina</taxon>
        <taxon>Glomeromycetes</taxon>
        <taxon>Diversisporales</taxon>
        <taxon>Gigasporaceae</taxon>
        <taxon>Gigaspora</taxon>
    </lineage>
</organism>
<feature type="signal peptide" evidence="1">
    <location>
        <begin position="1"/>
        <end position="16"/>
    </location>
</feature>
<proteinExistence type="predicted"/>
<dbReference type="Proteomes" id="UP000789901">
    <property type="component" value="Unassembled WGS sequence"/>
</dbReference>
<dbReference type="EMBL" id="CAJVQB010001080">
    <property type="protein sequence ID" value="CAG8519989.1"/>
    <property type="molecule type" value="Genomic_DNA"/>
</dbReference>
<comment type="caution">
    <text evidence="2">The sequence shown here is derived from an EMBL/GenBank/DDBJ whole genome shotgun (WGS) entry which is preliminary data.</text>
</comment>
<evidence type="ECO:0000256" key="1">
    <source>
        <dbReference type="SAM" id="SignalP"/>
    </source>
</evidence>
<protein>
    <submittedName>
        <fullName evidence="2">7276_t:CDS:1</fullName>
    </submittedName>
</protein>
<reference evidence="2 3" key="1">
    <citation type="submission" date="2021-06" db="EMBL/GenBank/DDBJ databases">
        <authorList>
            <person name="Kallberg Y."/>
            <person name="Tangrot J."/>
            <person name="Rosling A."/>
        </authorList>
    </citation>
    <scope>NUCLEOTIDE SEQUENCE [LARGE SCALE GENOMIC DNA]</scope>
    <source>
        <strain evidence="2 3">120-4 pot B 10/14</strain>
    </source>
</reference>
<evidence type="ECO:0000313" key="3">
    <source>
        <dbReference type="Proteomes" id="UP000789901"/>
    </source>
</evidence>
<name>A0ABM8W440_GIGMA</name>
<evidence type="ECO:0000313" key="2">
    <source>
        <dbReference type="EMBL" id="CAG8519989.1"/>
    </source>
</evidence>
<sequence length="99" mass="10633">MKYLFRLIVLICIIHGLVIHGSPLFKAQSINLTKRCTFGGAKGDCGIGDKYQSVFDCSNALACFSDVCSQQTNQKCNSVFDCKGGLACLEGLCTKTSKG</sequence>
<gene>
    <name evidence="2" type="ORF">GMARGA_LOCUS3104</name>
</gene>
<keyword evidence="3" id="KW-1185">Reference proteome</keyword>
<feature type="chain" id="PRO_5046883719" evidence="1">
    <location>
        <begin position="17"/>
        <end position="99"/>
    </location>
</feature>